<comment type="caution">
    <text evidence="1">The sequence shown here is derived from an EMBL/GenBank/DDBJ whole genome shotgun (WGS) entry which is preliminary data.</text>
</comment>
<dbReference type="Pfam" id="PF04343">
    <property type="entry name" value="DUF488"/>
    <property type="match status" value="1"/>
</dbReference>
<dbReference type="Proteomes" id="UP000070810">
    <property type="component" value="Unassembled WGS sequence"/>
</dbReference>
<dbReference type="OrthoDB" id="9789109at2"/>
<dbReference type="InterPro" id="IPR007438">
    <property type="entry name" value="DUF488"/>
</dbReference>
<dbReference type="InterPro" id="IPR014519">
    <property type="entry name" value="UCP024492"/>
</dbReference>
<gene>
    <name evidence="1" type="ORF">NS354_07945</name>
</gene>
<dbReference type="PANTHER" id="PTHR39337:SF1">
    <property type="entry name" value="BLR5642 PROTEIN"/>
    <property type="match status" value="1"/>
</dbReference>
<evidence type="ECO:0000313" key="1">
    <source>
        <dbReference type="EMBL" id="KTR85732.1"/>
    </source>
</evidence>
<proteinExistence type="predicted"/>
<dbReference type="PIRSF" id="PIRSF024492">
    <property type="entry name" value="UCP024492"/>
    <property type="match status" value="1"/>
</dbReference>
<name>A0A147EN37_9MICO</name>
<dbReference type="RefSeq" id="WP_058594024.1">
    <property type="nucleotide sequence ID" value="NZ_LDRK01000042.1"/>
</dbReference>
<sequence length="183" mass="20041">MPVDDARPQVLTVGHSTHSIERFVELLREAGAGRVIDIRKLPGSRRFPQFDADALADSLRDAGIGYDREERLGGLRSASTAADPEANGLWRNASFHRYADYAMTSDFRDGLRRVRELASVDAPPALMCAEAVWWRCHRRIVADHLIAQGVRVAHLMPDGRVQPAGLTPGARVTGDGTVGYPAD</sequence>
<reference evidence="1 2" key="1">
    <citation type="journal article" date="2016" name="Front. Microbiol.">
        <title>Genomic Resource of Rice Seed Associated Bacteria.</title>
        <authorList>
            <person name="Midha S."/>
            <person name="Bansal K."/>
            <person name="Sharma S."/>
            <person name="Kumar N."/>
            <person name="Patil P.P."/>
            <person name="Chaudhry V."/>
            <person name="Patil P.B."/>
        </authorList>
    </citation>
    <scope>NUCLEOTIDE SEQUENCE [LARGE SCALE GENOMIC DNA]</scope>
    <source>
        <strain evidence="1 2">NS354</strain>
    </source>
</reference>
<dbReference type="EMBL" id="LDRK01000042">
    <property type="protein sequence ID" value="KTR85732.1"/>
    <property type="molecule type" value="Genomic_DNA"/>
</dbReference>
<accession>A0A147EN37</accession>
<dbReference type="AlphaFoldDB" id="A0A147EN37"/>
<dbReference type="PANTHER" id="PTHR39337">
    <property type="entry name" value="BLR5642 PROTEIN"/>
    <property type="match status" value="1"/>
</dbReference>
<organism evidence="1 2">
    <name type="scientific">Leucobacter chromiiresistens</name>
    <dbReference type="NCBI Taxonomy" id="1079994"/>
    <lineage>
        <taxon>Bacteria</taxon>
        <taxon>Bacillati</taxon>
        <taxon>Actinomycetota</taxon>
        <taxon>Actinomycetes</taxon>
        <taxon>Micrococcales</taxon>
        <taxon>Microbacteriaceae</taxon>
        <taxon>Leucobacter</taxon>
    </lineage>
</organism>
<evidence type="ECO:0000313" key="2">
    <source>
        <dbReference type="Proteomes" id="UP000070810"/>
    </source>
</evidence>
<protein>
    <submittedName>
        <fullName evidence="1">DNA repair protein</fullName>
    </submittedName>
</protein>
<keyword evidence="2" id="KW-1185">Reference proteome</keyword>
<dbReference type="PATRIC" id="fig|1079994.3.peg.1766"/>